<proteinExistence type="predicted"/>
<dbReference type="PROSITE" id="PS50878">
    <property type="entry name" value="RT_POL"/>
    <property type="match status" value="1"/>
</dbReference>
<reference evidence="2 3" key="1">
    <citation type="submission" date="2020-04" db="EMBL/GenBank/DDBJ databases">
        <authorList>
            <person name="Wallbank WR R."/>
            <person name="Pardo Diaz C."/>
            <person name="Kozak K."/>
            <person name="Martin S."/>
            <person name="Jiggins C."/>
            <person name="Moest M."/>
            <person name="Warren A I."/>
            <person name="Byers J.R.P. K."/>
            <person name="Montejo-Kovacevich G."/>
            <person name="Yen C E."/>
        </authorList>
    </citation>
    <scope>NUCLEOTIDE SEQUENCE [LARGE SCALE GENOMIC DNA]</scope>
</reference>
<dbReference type="OrthoDB" id="10014409at2759"/>
<sequence length="540" mass="61160">MDILATTHDLKYFKDFWKNVNKLNGKPRLPVSVNGVSEPRAIAEMFKDHFRVPSQPLIPGEVAETGAQRNGDTDIPLIHITAIEVAKVIRHMTRGKSPGHDGLSIEHLKYAGAHLPDVLALLFNLCIRHSYLPPDLIKTIVVPIVKNKTGDPSDKTNYRPISLATITAKVLDGVLDRRLDEHITLHDAQFGFQKGLSTESAILALKHTIRYYTDRSTPVYACFLDLSKAFDLVSYPMLWDKLDRVGVPIELKGIFRHWYENQDNCVRWGDECSAEYRLECGVRQGGLTSPRLFNLYVDGLIRELSSMHAGCSIDGVNVNNISYADDMVLLSPSISALRRLLLVCESYALAHVLKYNCKKSEFMVFTATNNYPRVVPPVKLNGTTLSRVRQYKYLGHIVTEDLKDDQDIERERRALAVRSNMIARRFARASEQVKITLFKAFCQSFYSGSLWVKYTRTAYSTLRVQYNNAFRMLMRLPWHCSASGMFAEARVNDFYAIMRKKVASLMNRVCGSCNSILRAVGESYECPISHHWTTVLVGLG</sequence>
<dbReference type="InterPro" id="IPR043502">
    <property type="entry name" value="DNA/RNA_pol_sf"/>
</dbReference>
<dbReference type="EMBL" id="CADEBC010000501">
    <property type="protein sequence ID" value="CAB3239040.1"/>
    <property type="molecule type" value="Genomic_DNA"/>
</dbReference>
<organism evidence="2 3">
    <name type="scientific">Arctia plantaginis</name>
    <name type="common">Wood tiger moth</name>
    <name type="synonym">Phalaena plantaginis</name>
    <dbReference type="NCBI Taxonomy" id="874455"/>
    <lineage>
        <taxon>Eukaryota</taxon>
        <taxon>Metazoa</taxon>
        <taxon>Ecdysozoa</taxon>
        <taxon>Arthropoda</taxon>
        <taxon>Hexapoda</taxon>
        <taxon>Insecta</taxon>
        <taxon>Pterygota</taxon>
        <taxon>Neoptera</taxon>
        <taxon>Endopterygota</taxon>
        <taxon>Lepidoptera</taxon>
        <taxon>Glossata</taxon>
        <taxon>Ditrysia</taxon>
        <taxon>Noctuoidea</taxon>
        <taxon>Erebidae</taxon>
        <taxon>Arctiinae</taxon>
        <taxon>Arctia</taxon>
    </lineage>
</organism>
<comment type="caution">
    <text evidence="2">The sequence shown here is derived from an EMBL/GenBank/DDBJ whole genome shotgun (WGS) entry which is preliminary data.</text>
</comment>
<dbReference type="InterPro" id="IPR000477">
    <property type="entry name" value="RT_dom"/>
</dbReference>
<dbReference type="PANTHER" id="PTHR19446">
    <property type="entry name" value="REVERSE TRANSCRIPTASES"/>
    <property type="match status" value="1"/>
</dbReference>
<evidence type="ECO:0000259" key="1">
    <source>
        <dbReference type="PROSITE" id="PS50878"/>
    </source>
</evidence>
<dbReference type="GO" id="GO:0071897">
    <property type="term" value="P:DNA biosynthetic process"/>
    <property type="evidence" value="ECO:0007669"/>
    <property type="project" value="UniProtKB-ARBA"/>
</dbReference>
<dbReference type="Proteomes" id="UP000494106">
    <property type="component" value="Unassembled WGS sequence"/>
</dbReference>
<gene>
    <name evidence="2" type="ORF">APLA_LOCUS7653</name>
</gene>
<name>A0A8S1A1C1_ARCPL</name>
<dbReference type="SUPFAM" id="SSF56672">
    <property type="entry name" value="DNA/RNA polymerases"/>
    <property type="match status" value="1"/>
</dbReference>
<evidence type="ECO:0000313" key="2">
    <source>
        <dbReference type="EMBL" id="CAB3239040.1"/>
    </source>
</evidence>
<keyword evidence="3" id="KW-1185">Reference proteome</keyword>
<evidence type="ECO:0000313" key="3">
    <source>
        <dbReference type="Proteomes" id="UP000494106"/>
    </source>
</evidence>
<dbReference type="Pfam" id="PF00078">
    <property type="entry name" value="RVT_1"/>
    <property type="match status" value="1"/>
</dbReference>
<dbReference type="AlphaFoldDB" id="A0A8S1A1C1"/>
<accession>A0A8S1A1C1</accession>
<feature type="domain" description="Reverse transcriptase" evidence="1">
    <location>
        <begin position="125"/>
        <end position="398"/>
    </location>
</feature>
<protein>
    <recommendedName>
        <fullName evidence="1">Reverse transcriptase domain-containing protein</fullName>
    </recommendedName>
</protein>
<dbReference type="CDD" id="cd01650">
    <property type="entry name" value="RT_nLTR_like"/>
    <property type="match status" value="1"/>
</dbReference>